<dbReference type="OrthoDB" id="8640486at2"/>
<evidence type="ECO:0000256" key="1">
    <source>
        <dbReference type="ARBA" id="ARBA00005254"/>
    </source>
</evidence>
<reference evidence="2 3" key="1">
    <citation type="submission" date="2018-11" db="EMBL/GenBank/DDBJ databases">
        <authorList>
            <person name="Ye M.-Q."/>
            <person name="Du Z.-J."/>
        </authorList>
    </citation>
    <scope>NUCLEOTIDE SEQUENCE [LARGE SCALE GENOMIC DNA]</scope>
    <source>
        <strain evidence="2 3">U0105</strain>
    </source>
</reference>
<evidence type="ECO:0000313" key="3">
    <source>
        <dbReference type="Proteomes" id="UP000275281"/>
    </source>
</evidence>
<dbReference type="CDD" id="cd06558">
    <property type="entry name" value="crotonase-like"/>
    <property type="match status" value="1"/>
</dbReference>
<dbReference type="PANTHER" id="PTHR11941:SF54">
    <property type="entry name" value="ENOYL-COA HYDRATASE, MITOCHONDRIAL"/>
    <property type="match status" value="1"/>
</dbReference>
<proteinExistence type="inferred from homology"/>
<dbReference type="GO" id="GO:0006635">
    <property type="term" value="P:fatty acid beta-oxidation"/>
    <property type="evidence" value="ECO:0007669"/>
    <property type="project" value="TreeGrafter"/>
</dbReference>
<dbReference type="PANTHER" id="PTHR11941">
    <property type="entry name" value="ENOYL-COA HYDRATASE-RELATED"/>
    <property type="match status" value="1"/>
</dbReference>
<gene>
    <name evidence="2" type="ORF">DRW07_06755</name>
</gene>
<sequence length="235" mass="25404">MTSYQEINVDNEDGVSVITLDNGKVNAFSHTLIDEMNHALDEAERRNDIIILTGKAGIFSGGFDLKVMQSGIEAASALVQSGSKLARRLLSFPTPVITACSGHAVAKGAFILLASDVRIGADGPFKIGLNEVNIGMTMHYAGIEIAKARLPDSFFTRSVLCAEMFSPPDAVSAGFLDKVVAAESLMSEAMALANHFKDNMDLHAHQQTKLKARHDYLSRLDDAIDKDTKGIDFNF</sequence>
<protein>
    <submittedName>
        <fullName evidence="2">Crotonase/enoyl-CoA hydratase family protein</fullName>
    </submittedName>
</protein>
<dbReference type="AlphaFoldDB" id="A0A3N5ZBX5"/>
<keyword evidence="3" id="KW-1185">Reference proteome</keyword>
<organism evidence="2 3">
    <name type="scientific">Alteromonas sediminis</name>
    <dbReference type="NCBI Taxonomy" id="2259342"/>
    <lineage>
        <taxon>Bacteria</taxon>
        <taxon>Pseudomonadati</taxon>
        <taxon>Pseudomonadota</taxon>
        <taxon>Gammaproteobacteria</taxon>
        <taxon>Alteromonadales</taxon>
        <taxon>Alteromonadaceae</taxon>
        <taxon>Alteromonas/Salinimonas group</taxon>
        <taxon>Alteromonas</taxon>
    </lineage>
</organism>
<dbReference type="GO" id="GO:0003824">
    <property type="term" value="F:catalytic activity"/>
    <property type="evidence" value="ECO:0007669"/>
    <property type="project" value="UniProtKB-ARBA"/>
</dbReference>
<dbReference type="Gene3D" id="3.90.226.10">
    <property type="entry name" value="2-enoyl-CoA Hydratase, Chain A, domain 1"/>
    <property type="match status" value="1"/>
</dbReference>
<dbReference type="Pfam" id="PF00378">
    <property type="entry name" value="ECH_1"/>
    <property type="match status" value="1"/>
</dbReference>
<comment type="caution">
    <text evidence="2">The sequence shown here is derived from an EMBL/GenBank/DDBJ whole genome shotgun (WGS) entry which is preliminary data.</text>
</comment>
<dbReference type="NCBIfam" id="NF004858">
    <property type="entry name" value="PRK06213.1"/>
    <property type="match status" value="1"/>
</dbReference>
<name>A0A3N5ZBX5_9ALTE</name>
<evidence type="ECO:0000313" key="2">
    <source>
        <dbReference type="EMBL" id="RPJ67228.1"/>
    </source>
</evidence>
<dbReference type="RefSeq" id="WP_124027131.1">
    <property type="nucleotide sequence ID" value="NZ_JBHRSN010000015.1"/>
</dbReference>
<accession>A0A3N5ZBX5</accession>
<dbReference type="InterPro" id="IPR001753">
    <property type="entry name" value="Enoyl-CoA_hydra/iso"/>
</dbReference>
<dbReference type="InterPro" id="IPR029045">
    <property type="entry name" value="ClpP/crotonase-like_dom_sf"/>
</dbReference>
<dbReference type="SUPFAM" id="SSF52096">
    <property type="entry name" value="ClpP/crotonase"/>
    <property type="match status" value="1"/>
</dbReference>
<dbReference type="Proteomes" id="UP000275281">
    <property type="component" value="Unassembled WGS sequence"/>
</dbReference>
<dbReference type="EMBL" id="RPOK01000002">
    <property type="protein sequence ID" value="RPJ67228.1"/>
    <property type="molecule type" value="Genomic_DNA"/>
</dbReference>
<comment type="similarity">
    <text evidence="1">Belongs to the enoyl-CoA hydratase/isomerase family.</text>
</comment>